<dbReference type="CDD" id="cd06257">
    <property type="entry name" value="DnaJ"/>
    <property type="match status" value="1"/>
</dbReference>
<dbReference type="PANTHER" id="PTHR44825">
    <property type="match status" value="1"/>
</dbReference>
<evidence type="ECO:0000313" key="1">
    <source>
        <dbReference type="EMBL" id="JAN26861.1"/>
    </source>
</evidence>
<dbReference type="OrthoDB" id="6344572at2759"/>
<dbReference type="SUPFAM" id="SSF46565">
    <property type="entry name" value="Chaperone J-domain"/>
    <property type="match status" value="1"/>
</dbReference>
<proteinExistence type="predicted"/>
<reference evidence="1" key="1">
    <citation type="submission" date="2015-10" db="EMBL/GenBank/DDBJ databases">
        <title>EvidentialGene: Evidence-directed Construction of Complete mRNA Transcriptomes without Genomes.</title>
        <authorList>
            <person name="Gilbert D.G."/>
        </authorList>
    </citation>
    <scope>NUCLEOTIDE SEQUENCE</scope>
</reference>
<dbReference type="InterPro" id="IPR001623">
    <property type="entry name" value="DnaJ_domain"/>
</dbReference>
<dbReference type="InterPro" id="IPR036869">
    <property type="entry name" value="J_dom_sf"/>
</dbReference>
<dbReference type="SMART" id="SM00271">
    <property type="entry name" value="DnaJ"/>
    <property type="match status" value="1"/>
</dbReference>
<accession>A0A0N8DNM7</accession>
<dbReference type="InterPro" id="IPR052763">
    <property type="entry name" value="DnaJ_C4"/>
</dbReference>
<dbReference type="PROSITE" id="PS50076">
    <property type="entry name" value="DNAJ_2"/>
    <property type="match status" value="1"/>
</dbReference>
<dbReference type="Gene3D" id="1.10.287.110">
    <property type="entry name" value="DnaJ domain"/>
    <property type="match status" value="1"/>
</dbReference>
<sequence>MGVSKKSSLDPLLQTHYEILGLQRNCSPKQIRDAFVAISKKVHPDVNKDDPDCHKSFLKLNEAYSVLSKPYKRQLYDASLVSRTYGTMQTNSSSWVETNAPFGKVNEWRDETLWESRDKSKDKYYSDKPYYGIKGVQRISNKYIAAGCVVFMLAGAAFHFVVVKQSSAKALEVLNQVDQESTNWYLETRRKARASSTSEQIERLSKEWEANDKLKKYMRVSNISCHVFNCHVDKLFVL</sequence>
<dbReference type="AlphaFoldDB" id="A0A0N8DNM7"/>
<dbReference type="Pfam" id="PF00226">
    <property type="entry name" value="DnaJ"/>
    <property type="match status" value="1"/>
</dbReference>
<organism evidence="1">
    <name type="scientific">Daphnia magna</name>
    <dbReference type="NCBI Taxonomy" id="35525"/>
    <lineage>
        <taxon>Eukaryota</taxon>
        <taxon>Metazoa</taxon>
        <taxon>Ecdysozoa</taxon>
        <taxon>Arthropoda</taxon>
        <taxon>Crustacea</taxon>
        <taxon>Branchiopoda</taxon>
        <taxon>Diplostraca</taxon>
        <taxon>Cladocera</taxon>
        <taxon>Anomopoda</taxon>
        <taxon>Daphniidae</taxon>
        <taxon>Daphnia</taxon>
    </lineage>
</organism>
<dbReference type="PRINTS" id="PR00625">
    <property type="entry name" value="JDOMAIN"/>
</dbReference>
<protein>
    <submittedName>
        <fullName evidence="1">DnaJ subfamily C member</fullName>
    </submittedName>
</protein>
<dbReference type="EMBL" id="GDIQ01067876">
    <property type="protein sequence ID" value="JAN26861.1"/>
    <property type="molecule type" value="Transcribed_RNA"/>
</dbReference>
<dbReference type="PANTHER" id="PTHR44825:SF1">
    <property type="entry name" value="DNAJ HOMOLOG SUBFAMILY C MEMBER 4"/>
    <property type="match status" value="1"/>
</dbReference>
<name>A0A0N8DNM7_9CRUS</name>